<dbReference type="Proteomes" id="UP000886653">
    <property type="component" value="Unassembled WGS sequence"/>
</dbReference>
<dbReference type="PANTHER" id="PTHR39153:SF1">
    <property type="entry name" value="AGR244WP"/>
    <property type="match status" value="1"/>
</dbReference>
<proteinExistence type="predicted"/>
<gene>
    <name evidence="1" type="ORF">CROQUDRAFT_92170</name>
</gene>
<accession>A0A9P6NH43</accession>
<dbReference type="InterPro" id="IPR038882">
    <property type="entry name" value="Rcf3"/>
</dbReference>
<comment type="caution">
    <text evidence="1">The sequence shown here is derived from an EMBL/GenBank/DDBJ whole genome shotgun (WGS) entry which is preliminary data.</text>
</comment>
<evidence type="ECO:0000313" key="2">
    <source>
        <dbReference type="Proteomes" id="UP000886653"/>
    </source>
</evidence>
<organism evidence="1 2">
    <name type="scientific">Cronartium quercuum f. sp. fusiforme G11</name>
    <dbReference type="NCBI Taxonomy" id="708437"/>
    <lineage>
        <taxon>Eukaryota</taxon>
        <taxon>Fungi</taxon>
        <taxon>Dikarya</taxon>
        <taxon>Basidiomycota</taxon>
        <taxon>Pucciniomycotina</taxon>
        <taxon>Pucciniomycetes</taxon>
        <taxon>Pucciniales</taxon>
        <taxon>Coleosporiaceae</taxon>
        <taxon>Cronartium</taxon>
    </lineage>
</organism>
<evidence type="ECO:0000313" key="1">
    <source>
        <dbReference type="EMBL" id="KAG0146861.1"/>
    </source>
</evidence>
<dbReference type="EMBL" id="MU167255">
    <property type="protein sequence ID" value="KAG0146861.1"/>
    <property type="molecule type" value="Genomic_DNA"/>
</dbReference>
<reference evidence="1" key="1">
    <citation type="submission" date="2013-11" db="EMBL/GenBank/DDBJ databases">
        <title>Genome sequence of the fusiform rust pathogen reveals effectors for host alternation and coevolution with pine.</title>
        <authorList>
            <consortium name="DOE Joint Genome Institute"/>
            <person name="Smith K."/>
            <person name="Pendleton A."/>
            <person name="Kubisiak T."/>
            <person name="Anderson C."/>
            <person name="Salamov A."/>
            <person name="Aerts A."/>
            <person name="Riley R."/>
            <person name="Clum A."/>
            <person name="Lindquist E."/>
            <person name="Ence D."/>
            <person name="Campbell M."/>
            <person name="Kronenberg Z."/>
            <person name="Feau N."/>
            <person name="Dhillon B."/>
            <person name="Hamelin R."/>
            <person name="Burleigh J."/>
            <person name="Smith J."/>
            <person name="Yandell M."/>
            <person name="Nelson C."/>
            <person name="Grigoriev I."/>
            <person name="Davis J."/>
        </authorList>
    </citation>
    <scope>NUCLEOTIDE SEQUENCE</scope>
    <source>
        <strain evidence="1">G11</strain>
    </source>
</reference>
<keyword evidence="2" id="KW-1185">Reference proteome</keyword>
<dbReference type="OrthoDB" id="3356019at2759"/>
<sequence>MWSTQQSKPTSRHPDNSTGTLWRWSWLVNPRAPIVTSVGHGAHTDSTMLDHPATTGLTGPANSLFLKIRAEDGLDLGWNPMGPHKKPPKTRLGEQSGHGVADPVLPYTDVNFPHTAKSSAFEFSSAALILVNSTHPPRPQNSNQEDAQSVATASPVWAKRLLTSREQDTTTAYELQVKGAREGALRWAAYSIALCGLGHVYSPFFRRQTLAFKAFLVSSGSMAGMVIWADHYLLRHERIVRKTDDLMRRQAREDLGRRGIIATESELTKWKKEQLDSLRTSPPSSTSA</sequence>
<dbReference type="AlphaFoldDB" id="A0A9P6NH43"/>
<dbReference type="PANTHER" id="PTHR39153">
    <property type="entry name" value="AGR244WP"/>
    <property type="match status" value="1"/>
</dbReference>
<name>A0A9P6NH43_9BASI</name>
<protein>
    <submittedName>
        <fullName evidence="1">Uncharacterized protein</fullName>
    </submittedName>
</protein>